<protein>
    <submittedName>
        <fullName evidence="1">Uncharacterized protein</fullName>
    </submittedName>
</protein>
<evidence type="ECO:0000313" key="1">
    <source>
        <dbReference type="EMBL" id="CAG6779780.1"/>
    </source>
</evidence>
<reference evidence="1" key="1">
    <citation type="submission" date="2021-05" db="EMBL/GenBank/DDBJ databases">
        <authorList>
            <person name="Alioto T."/>
            <person name="Alioto T."/>
            <person name="Gomez Garrido J."/>
        </authorList>
    </citation>
    <scope>NUCLEOTIDE SEQUENCE</scope>
</reference>
<accession>A0A8D9B7X9</accession>
<dbReference type="EMBL" id="HBUF01615528">
    <property type="protein sequence ID" value="CAG6779779.1"/>
    <property type="molecule type" value="Transcribed_RNA"/>
</dbReference>
<dbReference type="EMBL" id="HBUF01615529">
    <property type="protein sequence ID" value="CAG6779780.1"/>
    <property type="molecule type" value="Transcribed_RNA"/>
</dbReference>
<sequence>MSNALEKSIGTNHTLMMWIIKVIFKAKSIQMMITSPVICDMIMVSTLNHSYSIHISMFYSWIEKQAVWRNKRQFFVCDRLRVRNNPGLTEGGISNLSLYQGCPTGLSRSDFVLIKANFL</sequence>
<name>A0A8D9B7X9_9HEMI</name>
<organism evidence="1">
    <name type="scientific">Cacopsylla melanoneura</name>
    <dbReference type="NCBI Taxonomy" id="428564"/>
    <lineage>
        <taxon>Eukaryota</taxon>
        <taxon>Metazoa</taxon>
        <taxon>Ecdysozoa</taxon>
        <taxon>Arthropoda</taxon>
        <taxon>Hexapoda</taxon>
        <taxon>Insecta</taxon>
        <taxon>Pterygota</taxon>
        <taxon>Neoptera</taxon>
        <taxon>Paraneoptera</taxon>
        <taxon>Hemiptera</taxon>
        <taxon>Sternorrhyncha</taxon>
        <taxon>Psylloidea</taxon>
        <taxon>Psyllidae</taxon>
        <taxon>Psyllinae</taxon>
        <taxon>Cacopsylla</taxon>
    </lineage>
</organism>
<dbReference type="AlphaFoldDB" id="A0A8D9B7X9"/>
<proteinExistence type="predicted"/>